<dbReference type="Pfam" id="PF05649">
    <property type="entry name" value="Peptidase_M13_N"/>
    <property type="match status" value="1"/>
</dbReference>
<keyword evidence="3" id="KW-1185">Reference proteome</keyword>
<proteinExistence type="predicted"/>
<organism evidence="2 3">
    <name type="scientific">Sphaeroforma arctica JP610</name>
    <dbReference type="NCBI Taxonomy" id="667725"/>
    <lineage>
        <taxon>Eukaryota</taxon>
        <taxon>Ichthyosporea</taxon>
        <taxon>Ichthyophonida</taxon>
        <taxon>Sphaeroforma</taxon>
    </lineage>
</organism>
<dbReference type="EMBL" id="KQ255180">
    <property type="protein sequence ID" value="KNC69417.1"/>
    <property type="molecule type" value="Genomic_DNA"/>
</dbReference>
<dbReference type="RefSeq" id="XP_014143319.1">
    <property type="nucleotide sequence ID" value="XM_014287844.1"/>
</dbReference>
<dbReference type="GO" id="GO:0006508">
    <property type="term" value="P:proteolysis"/>
    <property type="evidence" value="ECO:0007669"/>
    <property type="project" value="InterPro"/>
</dbReference>
<reference evidence="2 3" key="1">
    <citation type="submission" date="2011-02" db="EMBL/GenBank/DDBJ databases">
        <title>The Genome Sequence of Sphaeroforma arctica JP610.</title>
        <authorList>
            <consortium name="The Broad Institute Genome Sequencing Platform"/>
            <person name="Russ C."/>
            <person name="Cuomo C."/>
            <person name="Young S.K."/>
            <person name="Zeng Q."/>
            <person name="Gargeya S."/>
            <person name="Alvarado L."/>
            <person name="Berlin A."/>
            <person name="Chapman S.B."/>
            <person name="Chen Z."/>
            <person name="Freedman E."/>
            <person name="Gellesch M."/>
            <person name="Goldberg J."/>
            <person name="Griggs A."/>
            <person name="Gujja S."/>
            <person name="Heilman E."/>
            <person name="Heiman D."/>
            <person name="Howarth C."/>
            <person name="Mehta T."/>
            <person name="Neiman D."/>
            <person name="Pearson M."/>
            <person name="Roberts A."/>
            <person name="Saif S."/>
            <person name="Shea T."/>
            <person name="Shenoy N."/>
            <person name="Sisk P."/>
            <person name="Stolte C."/>
            <person name="Sykes S."/>
            <person name="White J."/>
            <person name="Yandava C."/>
            <person name="Burger G."/>
            <person name="Gray M.W."/>
            <person name="Holland P.W.H."/>
            <person name="King N."/>
            <person name="Lang F.B.F."/>
            <person name="Roger A.J."/>
            <person name="Ruiz-Trillo I."/>
            <person name="Haas B."/>
            <person name="Nusbaum C."/>
            <person name="Birren B."/>
        </authorList>
    </citation>
    <scope>NUCLEOTIDE SEQUENCE [LARGE SCALE GENOMIC DNA]</scope>
    <source>
        <strain evidence="2 3">JP610</strain>
    </source>
</reference>
<dbReference type="GeneID" id="25918576"/>
<dbReference type="InterPro" id="IPR042089">
    <property type="entry name" value="Peptidase_M13_dom_2"/>
</dbReference>
<protein>
    <recommendedName>
        <fullName evidence="1">Peptidase M13 N-terminal domain-containing protein</fullName>
    </recommendedName>
</protein>
<evidence type="ECO:0000259" key="1">
    <source>
        <dbReference type="Pfam" id="PF05649"/>
    </source>
</evidence>
<dbReference type="AlphaFoldDB" id="A0A0L0EY47"/>
<dbReference type="Gene3D" id="1.10.1380.10">
    <property type="entry name" value="Neutral endopeptidase , domain2"/>
    <property type="match status" value="1"/>
</dbReference>
<dbReference type="InterPro" id="IPR008753">
    <property type="entry name" value="Peptidase_M13_N"/>
</dbReference>
<sequence length="81" mass="9060">MDTDKIEADGLEPLQDLLDQIDAVNTRQDYMQLVAQLHKLEIGVVFGCGAEADMKSSDECIMWVGEGALGLGNREYYYDED</sequence>
<evidence type="ECO:0000313" key="3">
    <source>
        <dbReference type="Proteomes" id="UP000054560"/>
    </source>
</evidence>
<feature type="non-terminal residue" evidence="2">
    <location>
        <position position="81"/>
    </location>
</feature>
<name>A0A0L0EY47_9EUKA</name>
<evidence type="ECO:0000313" key="2">
    <source>
        <dbReference type="EMBL" id="KNC69417.1"/>
    </source>
</evidence>
<gene>
    <name evidence="2" type="ORF">SARC_18072</name>
</gene>
<accession>A0A0L0EY47</accession>
<dbReference type="SUPFAM" id="SSF55486">
    <property type="entry name" value="Metalloproteases ('zincins'), catalytic domain"/>
    <property type="match status" value="1"/>
</dbReference>
<dbReference type="Proteomes" id="UP000054560">
    <property type="component" value="Unassembled WGS sequence"/>
</dbReference>
<feature type="domain" description="Peptidase M13 N-terminal" evidence="1">
    <location>
        <begin position="1"/>
        <end position="79"/>
    </location>
</feature>